<sequence length="373" mass="42956">MGGLTEFFGLSIRLHAVLQLCRAVLNQLVEENPLNSSQVEDVKRIDKKLLIFPWFGRMNTNERSSVQYGCKQQDNLTTAQFNSTKFNQIEITSKGPSKSPITLEDHFTQCTEWNCSQHYLNKFNQDHFEHHECVAINHFSCHCMIPKHSISPSEWNKMMTNGEDHNSTDSEEWEDSEEDSEIVCSSDDSLSDVSDQELNEMPWKSSFIADSDNPLNFTACLSSSSTKRKASLDLNTQGLLECESGRKSLIKVKFSTLQKPVLPQIHFRHYCIPETGEIIRFCTRKVSAKSVKGEDNKVEKPSVKKVRFSPFVEVHKMVTWSFASREARKGQWMQIALDRMRFLDRIQATEEAIGYCLQTNHRNKILERNSQLF</sequence>
<evidence type="ECO:0000256" key="11">
    <source>
        <dbReference type="ARBA" id="ARBA00023280"/>
    </source>
</evidence>
<feature type="signal peptide" evidence="14">
    <location>
        <begin position="1"/>
        <end position="23"/>
    </location>
</feature>
<keyword evidence="11" id="KW-0899">Viral immunoevasion</keyword>
<dbReference type="GO" id="GO:0005783">
    <property type="term" value="C:endoplasmic reticulum"/>
    <property type="evidence" value="ECO:0007669"/>
    <property type="project" value="TreeGrafter"/>
</dbReference>
<keyword evidence="8" id="KW-1114">Inhibition of host interferon signaling pathway by virus</keyword>
<dbReference type="AlphaFoldDB" id="A0A401S5N8"/>
<evidence type="ECO:0000256" key="8">
    <source>
        <dbReference type="ARBA" id="ARBA00022830"/>
    </source>
</evidence>
<reference evidence="16 17" key="1">
    <citation type="journal article" date="2018" name="Nat. Ecol. Evol.">
        <title>Shark genomes provide insights into elasmobranch evolution and the origin of vertebrates.</title>
        <authorList>
            <person name="Hara Y"/>
            <person name="Yamaguchi K"/>
            <person name="Onimaru K"/>
            <person name="Kadota M"/>
            <person name="Koyanagi M"/>
            <person name="Keeley SD"/>
            <person name="Tatsumi K"/>
            <person name="Tanaka K"/>
            <person name="Motone F"/>
            <person name="Kageyama Y"/>
            <person name="Nozu R"/>
            <person name="Adachi N"/>
            <person name="Nishimura O"/>
            <person name="Nakagawa R"/>
            <person name="Tanegashima C"/>
            <person name="Kiyatake I"/>
            <person name="Matsumoto R"/>
            <person name="Murakumo K"/>
            <person name="Nishida K"/>
            <person name="Terakita A"/>
            <person name="Kuratani S"/>
            <person name="Sato K"/>
            <person name="Hyodo S Kuraku.S."/>
        </authorList>
    </citation>
    <scope>NUCLEOTIDE SEQUENCE [LARGE SCALE GENOMIC DNA]</scope>
</reference>
<proteinExistence type="inferred from homology"/>
<feature type="domain" description="Protein phosphatase 1 regulatory subunit 15A/B C-terminal" evidence="15">
    <location>
        <begin position="166"/>
        <end position="368"/>
    </location>
</feature>
<evidence type="ECO:0000256" key="3">
    <source>
        <dbReference type="ARBA" id="ARBA00010161"/>
    </source>
</evidence>
<keyword evidence="17" id="KW-1185">Reference proteome</keyword>
<evidence type="ECO:0000256" key="6">
    <source>
        <dbReference type="ARBA" id="ARBA00022581"/>
    </source>
</evidence>
<dbReference type="PANTHER" id="PTHR16489:SF12">
    <property type="entry name" value="GH11727P"/>
    <property type="match status" value="1"/>
</dbReference>
<evidence type="ECO:0000256" key="2">
    <source>
        <dbReference type="ARBA" id="ARBA00007512"/>
    </source>
</evidence>
<dbReference type="Pfam" id="PF10488">
    <property type="entry name" value="PP1c_bdg"/>
    <property type="match status" value="1"/>
</dbReference>
<name>A0A401S5N8_CHIPU</name>
<dbReference type="EMBL" id="BEZZ01000094">
    <property type="protein sequence ID" value="GCC25698.1"/>
    <property type="molecule type" value="Genomic_DNA"/>
</dbReference>
<evidence type="ECO:0000256" key="7">
    <source>
        <dbReference type="ARBA" id="ARBA00022632"/>
    </source>
</evidence>
<comment type="similarity">
    <text evidence="2">Belongs to the asfivirus DP71L family.</text>
</comment>
<evidence type="ECO:0000313" key="16">
    <source>
        <dbReference type="EMBL" id="GCC25698.1"/>
    </source>
</evidence>
<comment type="function">
    <text evidence="1">Interacts with the host phosphatase PP1 catalytic subunit (PPP1CB) and recruits it to dephosphorylate EIF2S1/eIF2alpha and therefore restores the host translation that has been shut-down by the host. Also inhibits the EIF2S1/eIF2alpha-ATF4-DDIT3/CHOP pathway.</text>
</comment>
<feature type="region of interest" description="Disordered" evidence="13">
    <location>
        <begin position="157"/>
        <end position="188"/>
    </location>
</feature>
<keyword evidence="7" id="KW-1090">Inhibition of host innate immune response by virus</keyword>
<evidence type="ECO:0000256" key="9">
    <source>
        <dbReference type="ARBA" id="ARBA00022921"/>
    </source>
</evidence>
<comment type="similarity">
    <text evidence="3">Belongs to the PPP1R15 family.</text>
</comment>
<dbReference type="PANTHER" id="PTHR16489">
    <property type="entry name" value="GH11727P"/>
    <property type="match status" value="1"/>
</dbReference>
<feature type="compositionally biased region" description="Acidic residues" evidence="13">
    <location>
        <begin position="169"/>
        <end position="181"/>
    </location>
</feature>
<keyword evidence="6" id="KW-0945">Host-virus interaction</keyword>
<evidence type="ECO:0000256" key="12">
    <source>
        <dbReference type="ARBA" id="ARBA00031298"/>
    </source>
</evidence>
<comment type="subunit">
    <text evidence="4">Interacts (via C-terminus) with host PPP1CB.</text>
</comment>
<dbReference type="GO" id="GO:0000164">
    <property type="term" value="C:protein phosphatase type 1 complex"/>
    <property type="evidence" value="ECO:0007669"/>
    <property type="project" value="TreeGrafter"/>
</dbReference>
<feature type="chain" id="PRO_5019287796" description="Protein DP71L" evidence="14">
    <location>
        <begin position="24"/>
        <end position="373"/>
    </location>
</feature>
<accession>A0A401S5N8</accession>
<dbReference type="OrthoDB" id="5976067at2759"/>
<dbReference type="GO" id="GO:0034976">
    <property type="term" value="P:response to endoplasmic reticulum stress"/>
    <property type="evidence" value="ECO:0007669"/>
    <property type="project" value="TreeGrafter"/>
</dbReference>
<evidence type="ECO:0000256" key="1">
    <source>
        <dbReference type="ARBA" id="ARBA00003756"/>
    </source>
</evidence>
<dbReference type="GO" id="GO:0019888">
    <property type="term" value="F:protein phosphatase regulator activity"/>
    <property type="evidence" value="ECO:0007669"/>
    <property type="project" value="TreeGrafter"/>
</dbReference>
<evidence type="ECO:0000256" key="5">
    <source>
        <dbReference type="ARBA" id="ARBA00019072"/>
    </source>
</evidence>
<evidence type="ECO:0000259" key="15">
    <source>
        <dbReference type="Pfam" id="PF10488"/>
    </source>
</evidence>
<gene>
    <name evidence="16" type="ORF">chiPu_0004109</name>
</gene>
<dbReference type="GO" id="GO:0051246">
    <property type="term" value="P:regulation of protein metabolic process"/>
    <property type="evidence" value="ECO:0007669"/>
    <property type="project" value="UniProtKB-ARBA"/>
</dbReference>
<keyword evidence="10" id="KW-0922">Interferon antiviral system evasion</keyword>
<keyword evidence="9" id="KW-0426">Late protein</keyword>
<evidence type="ECO:0000256" key="13">
    <source>
        <dbReference type="SAM" id="MobiDB-lite"/>
    </source>
</evidence>
<evidence type="ECO:0000256" key="4">
    <source>
        <dbReference type="ARBA" id="ARBA00011204"/>
    </source>
</evidence>
<comment type="caution">
    <text evidence="16">The sequence shown here is derived from an EMBL/GenBank/DDBJ whole genome shotgun (WGS) entry which is preliminary data.</text>
</comment>
<evidence type="ECO:0000313" key="17">
    <source>
        <dbReference type="Proteomes" id="UP000287033"/>
    </source>
</evidence>
<dbReference type="InterPro" id="IPR051254">
    <property type="entry name" value="PPP1R15"/>
</dbReference>
<evidence type="ECO:0000256" key="14">
    <source>
        <dbReference type="SAM" id="SignalP"/>
    </source>
</evidence>
<evidence type="ECO:0000256" key="10">
    <source>
        <dbReference type="ARBA" id="ARBA00023258"/>
    </source>
</evidence>
<keyword evidence="14" id="KW-0732">Signal</keyword>
<dbReference type="Proteomes" id="UP000287033">
    <property type="component" value="Unassembled WGS sequence"/>
</dbReference>
<organism evidence="16 17">
    <name type="scientific">Chiloscyllium punctatum</name>
    <name type="common">Brownbanded bambooshark</name>
    <name type="synonym">Hemiscyllium punctatum</name>
    <dbReference type="NCBI Taxonomy" id="137246"/>
    <lineage>
        <taxon>Eukaryota</taxon>
        <taxon>Metazoa</taxon>
        <taxon>Chordata</taxon>
        <taxon>Craniata</taxon>
        <taxon>Vertebrata</taxon>
        <taxon>Chondrichthyes</taxon>
        <taxon>Elasmobranchii</taxon>
        <taxon>Galeomorphii</taxon>
        <taxon>Galeoidea</taxon>
        <taxon>Orectolobiformes</taxon>
        <taxon>Hemiscylliidae</taxon>
        <taxon>Chiloscyllium</taxon>
    </lineage>
</organism>
<protein>
    <recommendedName>
        <fullName evidence="5">Protein DP71L</fullName>
    </recommendedName>
    <alternativeName>
        <fullName evidence="12">MyD116 homolog</fullName>
    </alternativeName>
</protein>
<dbReference type="InterPro" id="IPR019523">
    <property type="entry name" value="Prot_Pase1_reg-su15A/B_C"/>
</dbReference>